<organism evidence="1 2">
    <name type="scientific">Camellia lanceoleosa</name>
    <dbReference type="NCBI Taxonomy" id="1840588"/>
    <lineage>
        <taxon>Eukaryota</taxon>
        <taxon>Viridiplantae</taxon>
        <taxon>Streptophyta</taxon>
        <taxon>Embryophyta</taxon>
        <taxon>Tracheophyta</taxon>
        <taxon>Spermatophyta</taxon>
        <taxon>Magnoliopsida</taxon>
        <taxon>eudicotyledons</taxon>
        <taxon>Gunneridae</taxon>
        <taxon>Pentapetalae</taxon>
        <taxon>asterids</taxon>
        <taxon>Ericales</taxon>
        <taxon>Theaceae</taxon>
        <taxon>Camellia</taxon>
    </lineage>
</organism>
<comment type="caution">
    <text evidence="1">The sequence shown here is derived from an EMBL/GenBank/DDBJ whole genome shotgun (WGS) entry which is preliminary data.</text>
</comment>
<name>A0ACC0FTS1_9ERIC</name>
<protein>
    <submittedName>
        <fullName evidence="1">Zeatin O-glucosyltransferase</fullName>
    </submittedName>
</protein>
<keyword evidence="2" id="KW-1185">Reference proteome</keyword>
<evidence type="ECO:0000313" key="1">
    <source>
        <dbReference type="EMBL" id="KAI7991774.1"/>
    </source>
</evidence>
<dbReference type="EMBL" id="CM045770">
    <property type="protein sequence ID" value="KAI7991774.1"/>
    <property type="molecule type" value="Genomic_DNA"/>
</dbReference>
<proteinExistence type="predicted"/>
<evidence type="ECO:0000313" key="2">
    <source>
        <dbReference type="Proteomes" id="UP001060215"/>
    </source>
</evidence>
<accession>A0ACC0FTS1</accession>
<dbReference type="Proteomes" id="UP001060215">
    <property type="component" value="Chromosome 13"/>
</dbReference>
<reference evidence="1 2" key="1">
    <citation type="journal article" date="2022" name="Plant J.">
        <title>Chromosome-level genome of Camellia lanceoleosa provides a valuable resource for understanding genome evolution and self-incompatibility.</title>
        <authorList>
            <person name="Gong W."/>
            <person name="Xiao S."/>
            <person name="Wang L."/>
            <person name="Liao Z."/>
            <person name="Chang Y."/>
            <person name="Mo W."/>
            <person name="Hu G."/>
            <person name="Li W."/>
            <person name="Zhao G."/>
            <person name="Zhu H."/>
            <person name="Hu X."/>
            <person name="Ji K."/>
            <person name="Xiang X."/>
            <person name="Song Q."/>
            <person name="Yuan D."/>
            <person name="Jin S."/>
            <person name="Zhang L."/>
        </authorList>
    </citation>
    <scope>NUCLEOTIDE SEQUENCE [LARGE SCALE GENOMIC DNA]</scope>
    <source>
        <strain evidence="1">SQ_2022a</strain>
    </source>
</reference>
<sequence length="122" mass="13818">MVPFPAQGHLNQLLQLSRLLSSSSYHHHIPIHYVGCAAHNRQAKLRVHGWDPISSSNNNNIHFHDFPNPHFLSPPPNPNASIKFPLTSNQPSTPQRSFASRSGHFYEHSLPLLEESLLFMIL</sequence>
<gene>
    <name evidence="1" type="ORF">LOK49_LG12G02757</name>
</gene>